<name>A0A2K2CZB8_BRADI</name>
<dbReference type="EMBL" id="CM000882">
    <property type="protein sequence ID" value="PNT67378.1"/>
    <property type="molecule type" value="Genomic_DNA"/>
</dbReference>
<dbReference type="EMBL" id="CM000882">
    <property type="protein sequence ID" value="PNT67377.1"/>
    <property type="molecule type" value="Genomic_DNA"/>
</dbReference>
<evidence type="ECO:0000313" key="1">
    <source>
        <dbReference type="EMBL" id="PNT67377.1"/>
    </source>
</evidence>
<feature type="non-terminal residue" evidence="1">
    <location>
        <position position="1"/>
    </location>
</feature>
<dbReference type="Gramene" id="PNT67378">
    <property type="protein sequence ID" value="PNT67378"/>
    <property type="gene ID" value="BRADI_3g26638v3"/>
</dbReference>
<evidence type="ECO:0000313" key="2">
    <source>
        <dbReference type="EnsemblPlants" id="PNT67377"/>
    </source>
</evidence>
<dbReference type="Proteomes" id="UP000008810">
    <property type="component" value="Chromosome 3"/>
</dbReference>
<dbReference type="InParanoid" id="A0A2K2CZB8"/>
<dbReference type="EnsemblPlants" id="PNT67377">
    <property type="protein sequence ID" value="PNT67377"/>
    <property type="gene ID" value="BRADI_3g26638v3"/>
</dbReference>
<reference evidence="2" key="3">
    <citation type="submission" date="2018-08" db="UniProtKB">
        <authorList>
            <consortium name="EnsemblPlants"/>
        </authorList>
    </citation>
    <scope>IDENTIFICATION</scope>
    <source>
        <strain evidence="2">cv. Bd21</strain>
    </source>
</reference>
<accession>A0A2K2CZB8</accession>
<proteinExistence type="predicted"/>
<reference evidence="1" key="2">
    <citation type="submission" date="2017-06" db="EMBL/GenBank/DDBJ databases">
        <title>WGS assembly of Brachypodium distachyon.</title>
        <authorList>
            <consortium name="The International Brachypodium Initiative"/>
            <person name="Lucas S."/>
            <person name="Harmon-Smith M."/>
            <person name="Lail K."/>
            <person name="Tice H."/>
            <person name="Grimwood J."/>
            <person name="Bruce D."/>
            <person name="Barry K."/>
            <person name="Shu S."/>
            <person name="Lindquist E."/>
            <person name="Wang M."/>
            <person name="Pitluck S."/>
            <person name="Vogel J.P."/>
            <person name="Garvin D.F."/>
            <person name="Mockler T.C."/>
            <person name="Schmutz J."/>
            <person name="Rokhsar D."/>
            <person name="Bevan M.W."/>
        </authorList>
    </citation>
    <scope>NUCLEOTIDE SEQUENCE</scope>
    <source>
        <strain evidence="1">Bd21</strain>
    </source>
</reference>
<organism evidence="1">
    <name type="scientific">Brachypodium distachyon</name>
    <name type="common">Purple false brome</name>
    <name type="synonym">Trachynia distachya</name>
    <dbReference type="NCBI Taxonomy" id="15368"/>
    <lineage>
        <taxon>Eukaryota</taxon>
        <taxon>Viridiplantae</taxon>
        <taxon>Streptophyta</taxon>
        <taxon>Embryophyta</taxon>
        <taxon>Tracheophyta</taxon>
        <taxon>Spermatophyta</taxon>
        <taxon>Magnoliopsida</taxon>
        <taxon>Liliopsida</taxon>
        <taxon>Poales</taxon>
        <taxon>Poaceae</taxon>
        <taxon>BOP clade</taxon>
        <taxon>Pooideae</taxon>
        <taxon>Stipodae</taxon>
        <taxon>Brachypodieae</taxon>
        <taxon>Brachypodium</taxon>
    </lineage>
</organism>
<protein>
    <submittedName>
        <fullName evidence="1 2">Uncharacterized protein</fullName>
    </submittedName>
</protein>
<dbReference type="AlphaFoldDB" id="A0A2K2CZB8"/>
<dbReference type="EnsemblPlants" id="PNT67378">
    <property type="protein sequence ID" value="PNT67378"/>
    <property type="gene ID" value="BRADI_3g26638v3"/>
</dbReference>
<gene>
    <name evidence="1" type="ORF">BRADI_3g26638v3</name>
</gene>
<reference evidence="1 2" key="1">
    <citation type="journal article" date="2010" name="Nature">
        <title>Genome sequencing and analysis of the model grass Brachypodium distachyon.</title>
        <authorList>
            <consortium name="International Brachypodium Initiative"/>
        </authorList>
    </citation>
    <scope>NUCLEOTIDE SEQUENCE [LARGE SCALE GENOMIC DNA]</scope>
    <source>
        <strain evidence="1 2">Bd21</strain>
    </source>
</reference>
<evidence type="ECO:0000313" key="3">
    <source>
        <dbReference type="Proteomes" id="UP000008810"/>
    </source>
</evidence>
<keyword evidence="3" id="KW-1185">Reference proteome</keyword>
<sequence>SKARDQTNTQSHSLCAATARSRFGLPQLGVVMSTTNSTTDLPVAMTGAAGCPLLRPEHSTVLGERNFHTYEQEQLHQDFSLVVTYAGPRRRFSPQDITAAIVGASPLIPANAFRGPVLSNQRWRKQLLEKDRAGNCQKPRGPWRIVMAGRASWRAHRLFPDQT</sequence>
<dbReference type="Gramene" id="PNT67377">
    <property type="protein sequence ID" value="PNT67377"/>
    <property type="gene ID" value="BRADI_3g26638v3"/>
</dbReference>